<dbReference type="Proteomes" id="UP000191154">
    <property type="component" value="Unassembled WGS sequence"/>
</dbReference>
<comment type="caution">
    <text evidence="2">The sequence shown here is derived from an EMBL/GenBank/DDBJ whole genome shotgun (WGS) entry which is preliminary data.</text>
</comment>
<sequence length="129" mass="15033">MKVAIYANNSLTMNCDEQLRLCKEYINSYYNENYIDKVFIYEEKSTSTNNNFVFSKLMADAASKNFDILICYNLKSFFKNLKNFQNTYTLLDHYGIDLISVSEKLNTNTNPYEKPLISLILNAFLNLEG</sequence>
<evidence type="ECO:0000313" key="2">
    <source>
        <dbReference type="EMBL" id="OOM14272.1"/>
    </source>
</evidence>
<dbReference type="AlphaFoldDB" id="A0A1S8ND28"/>
<dbReference type="SUPFAM" id="SSF53041">
    <property type="entry name" value="Resolvase-like"/>
    <property type="match status" value="1"/>
</dbReference>
<evidence type="ECO:0000313" key="3">
    <source>
        <dbReference type="Proteomes" id="UP000191154"/>
    </source>
</evidence>
<feature type="domain" description="Resolvase/invertase-type recombinase catalytic" evidence="1">
    <location>
        <begin position="3"/>
        <end position="127"/>
    </location>
</feature>
<dbReference type="InterPro" id="IPR006119">
    <property type="entry name" value="Resolv_N"/>
</dbReference>
<dbReference type="GO" id="GO:0003677">
    <property type="term" value="F:DNA binding"/>
    <property type="evidence" value="ECO:0007669"/>
    <property type="project" value="InterPro"/>
</dbReference>
<dbReference type="STRING" id="169679.CSACC_17440"/>
<reference evidence="2 3" key="1">
    <citation type="submission" date="2016-05" db="EMBL/GenBank/DDBJ databases">
        <title>Microbial solvent formation.</title>
        <authorList>
            <person name="Poehlein A."/>
            <person name="Montoya Solano J.D."/>
            <person name="Flitsch S."/>
            <person name="Krabben P."/>
            <person name="Duerre P."/>
            <person name="Daniel R."/>
        </authorList>
    </citation>
    <scope>NUCLEOTIDE SEQUENCE [LARGE SCALE GENOMIC DNA]</scope>
    <source>
        <strain evidence="2 3">L1-8</strain>
    </source>
</reference>
<dbReference type="Gene3D" id="3.40.50.1390">
    <property type="entry name" value="Resolvase, N-terminal catalytic domain"/>
    <property type="match status" value="1"/>
</dbReference>
<proteinExistence type="predicted"/>
<dbReference type="SMART" id="SM00857">
    <property type="entry name" value="Resolvase"/>
    <property type="match status" value="1"/>
</dbReference>
<dbReference type="EMBL" id="LZYZ01000002">
    <property type="protein sequence ID" value="OOM14272.1"/>
    <property type="molecule type" value="Genomic_DNA"/>
</dbReference>
<dbReference type="RefSeq" id="WP_077864546.1">
    <property type="nucleotide sequence ID" value="NZ_LZYZ01000002.1"/>
</dbReference>
<protein>
    <recommendedName>
        <fullName evidence="1">Resolvase/invertase-type recombinase catalytic domain-containing protein</fullName>
    </recommendedName>
</protein>
<accession>A0A1S8ND28</accession>
<dbReference type="InterPro" id="IPR036162">
    <property type="entry name" value="Resolvase-like_N_sf"/>
</dbReference>
<organism evidence="2 3">
    <name type="scientific">Clostridium saccharobutylicum</name>
    <dbReference type="NCBI Taxonomy" id="169679"/>
    <lineage>
        <taxon>Bacteria</taxon>
        <taxon>Bacillati</taxon>
        <taxon>Bacillota</taxon>
        <taxon>Clostridia</taxon>
        <taxon>Eubacteriales</taxon>
        <taxon>Clostridiaceae</taxon>
        <taxon>Clostridium</taxon>
    </lineage>
</organism>
<name>A0A1S8ND28_CLOSA</name>
<evidence type="ECO:0000259" key="1">
    <source>
        <dbReference type="SMART" id="SM00857"/>
    </source>
</evidence>
<dbReference type="GO" id="GO:0000150">
    <property type="term" value="F:DNA strand exchange activity"/>
    <property type="evidence" value="ECO:0007669"/>
    <property type="project" value="InterPro"/>
</dbReference>
<gene>
    <name evidence="2" type="ORF">CLOSAC_11450</name>
</gene>
<dbReference type="Pfam" id="PF00239">
    <property type="entry name" value="Resolvase"/>
    <property type="match status" value="1"/>
</dbReference>